<name>A0A498L0N8_9EURY</name>
<dbReference type="InterPro" id="IPR051203">
    <property type="entry name" value="Polysaccharide_Synthase-Rel"/>
</dbReference>
<keyword evidence="5" id="KW-1185">Reference proteome</keyword>
<evidence type="ECO:0000256" key="2">
    <source>
        <dbReference type="SAM" id="MobiDB-lite"/>
    </source>
</evidence>
<dbReference type="PANTHER" id="PTHR43318">
    <property type="entry name" value="UDP-N-ACETYLGLUCOSAMINE 4,6-DEHYDRATASE"/>
    <property type="match status" value="1"/>
</dbReference>
<sequence>MSPGGRVLITGGCGSIGSAVVAHLLEQDDTTQITVFDNDEQGLFALEQRTSDVFPELEFELGDVRDEHRLEAAMRGADYVVHTAGVKQVPQCESHPYEAIRTNADGTWNVLQTARRVGVESVLTLSTDKAVTPTSTMGASKMLAERITHAAADRTGPDGPRLGCVRLGNVVDSAGSVVPLFRERIESGGPVPVTDPEMTRFAMSKTRAASFIADRVADQPGGRIHVPRIERFRLGDLAEAMVDQYAPAGTPPERVEIEEIGRRPGERAHEHLVGPTEVARTIENDDGYSVLPPSEMADGTAGPATDTDLPPDGYRSDMEPFLNQDEIIGLVETGVFDASHPTSENDALAVIGTDD</sequence>
<dbReference type="SUPFAM" id="SSF51735">
    <property type="entry name" value="NAD(P)-binding Rossmann-fold domains"/>
    <property type="match status" value="1"/>
</dbReference>
<dbReference type="InterPro" id="IPR036291">
    <property type="entry name" value="NAD(P)-bd_dom_sf"/>
</dbReference>
<dbReference type="PANTHER" id="PTHR43318:SF2">
    <property type="entry name" value="UDP-N-ACETYLGLUCOSAMINE 4,6-DEHYDRATASE (INVERTING)"/>
    <property type="match status" value="1"/>
</dbReference>
<comment type="caution">
    <text evidence="4">The sequence shown here is derived from an EMBL/GenBank/DDBJ whole genome shotgun (WGS) entry which is preliminary data.</text>
</comment>
<feature type="region of interest" description="Disordered" evidence="2">
    <location>
        <begin position="283"/>
        <end position="312"/>
    </location>
</feature>
<dbReference type="OrthoDB" id="4907at2157"/>
<dbReference type="InterPro" id="IPR003869">
    <property type="entry name" value="Polysac_CapD-like"/>
</dbReference>
<dbReference type="Gene3D" id="3.40.50.720">
    <property type="entry name" value="NAD(P)-binding Rossmann-like Domain"/>
    <property type="match status" value="1"/>
</dbReference>
<evidence type="ECO:0000256" key="1">
    <source>
        <dbReference type="ARBA" id="ARBA00007430"/>
    </source>
</evidence>
<dbReference type="Pfam" id="PF02719">
    <property type="entry name" value="Polysacc_synt_2"/>
    <property type="match status" value="1"/>
</dbReference>
<comment type="similarity">
    <text evidence="1">Belongs to the polysaccharide synthase family.</text>
</comment>
<protein>
    <submittedName>
        <fullName evidence="4">Polysaccharide biosynthesis protein</fullName>
    </submittedName>
</protein>
<evidence type="ECO:0000313" key="4">
    <source>
        <dbReference type="EMBL" id="RXK46956.1"/>
    </source>
</evidence>
<dbReference type="RefSeq" id="WP_129070289.1">
    <property type="nucleotide sequence ID" value="NZ_RDFA01000007.1"/>
</dbReference>
<feature type="domain" description="Polysaccharide biosynthesis protein CapD-like" evidence="3">
    <location>
        <begin position="7"/>
        <end position="289"/>
    </location>
</feature>
<gene>
    <name evidence="4" type="ORF">EAF64_17570</name>
</gene>
<dbReference type="Proteomes" id="UP000289691">
    <property type="component" value="Unassembled WGS sequence"/>
</dbReference>
<organism evidence="4 5">
    <name type="scientific">Halorientalis pallida</name>
    <dbReference type="NCBI Taxonomy" id="2479928"/>
    <lineage>
        <taxon>Archaea</taxon>
        <taxon>Methanobacteriati</taxon>
        <taxon>Methanobacteriota</taxon>
        <taxon>Stenosarchaea group</taxon>
        <taxon>Halobacteria</taxon>
        <taxon>Halobacteriales</taxon>
        <taxon>Haloarculaceae</taxon>
        <taxon>Halorientalis</taxon>
    </lineage>
</organism>
<dbReference type="EMBL" id="RDFA01000007">
    <property type="protein sequence ID" value="RXK46956.1"/>
    <property type="molecule type" value="Genomic_DNA"/>
</dbReference>
<proteinExistence type="inferred from homology"/>
<dbReference type="AlphaFoldDB" id="A0A498L0N8"/>
<evidence type="ECO:0000259" key="3">
    <source>
        <dbReference type="Pfam" id="PF02719"/>
    </source>
</evidence>
<reference evidence="4 5" key="1">
    <citation type="submission" date="2019-01" db="EMBL/GenBank/DDBJ databases">
        <title>Halorientalis sp. F13-25 a new haloarchaeum isolated from hypersaline water.</title>
        <authorList>
            <person name="Ana D.-V."/>
            <person name="Cristina S.-P."/>
            <person name="Antonio V."/>
        </authorList>
    </citation>
    <scope>NUCLEOTIDE SEQUENCE [LARGE SCALE GENOMIC DNA]</scope>
    <source>
        <strain evidence="4 5">F13-25</strain>
    </source>
</reference>
<evidence type="ECO:0000313" key="5">
    <source>
        <dbReference type="Proteomes" id="UP000289691"/>
    </source>
</evidence>
<accession>A0A498L0N8</accession>